<evidence type="ECO:0000313" key="2">
    <source>
        <dbReference type="Proteomes" id="UP000199527"/>
    </source>
</evidence>
<accession>A0A1G8K6A0</accession>
<dbReference type="EMBL" id="FNEM01000001">
    <property type="protein sequence ID" value="SDI39046.1"/>
    <property type="molecule type" value="Genomic_DNA"/>
</dbReference>
<gene>
    <name evidence="1" type="ORF">SAMN04488540_101271</name>
</gene>
<dbReference type="OrthoDB" id="1364489at2"/>
<reference evidence="2" key="1">
    <citation type="submission" date="2016-10" db="EMBL/GenBank/DDBJ databases">
        <authorList>
            <person name="Varghese N."/>
            <person name="Submissions S."/>
        </authorList>
    </citation>
    <scope>NUCLEOTIDE SEQUENCE [LARGE SCALE GENOMIC DNA]</scope>
    <source>
        <strain evidence="2">DSM 23317</strain>
    </source>
</reference>
<organism evidence="1 2">
    <name type="scientific">Ferrimonas sediminum</name>
    <dbReference type="NCBI Taxonomy" id="718193"/>
    <lineage>
        <taxon>Bacteria</taxon>
        <taxon>Pseudomonadati</taxon>
        <taxon>Pseudomonadota</taxon>
        <taxon>Gammaproteobacteria</taxon>
        <taxon>Alteromonadales</taxon>
        <taxon>Ferrimonadaceae</taxon>
        <taxon>Ferrimonas</taxon>
    </lineage>
</organism>
<name>A0A1G8K6A0_9GAMM</name>
<evidence type="ECO:0000313" key="1">
    <source>
        <dbReference type="EMBL" id="SDI39046.1"/>
    </source>
</evidence>
<dbReference type="RefSeq" id="WP_090360730.1">
    <property type="nucleotide sequence ID" value="NZ_FNEM01000001.1"/>
</dbReference>
<protein>
    <submittedName>
        <fullName evidence="1">Uncharacterized protein</fullName>
    </submittedName>
</protein>
<keyword evidence="2" id="KW-1185">Reference proteome</keyword>
<dbReference type="AlphaFoldDB" id="A0A1G8K6A0"/>
<proteinExistence type="predicted"/>
<dbReference type="Proteomes" id="UP000199527">
    <property type="component" value="Unassembled WGS sequence"/>
</dbReference>
<sequence length="93" mass="10509">MRSSDTQIQGTPKDYSSDLYRVTFEVAESNGAAKTILSDFLGPDHSRKLIALPHGYQCELPMQCIPELVRNLTMANIAVYQVIRHEQAQGEWQ</sequence>